<reference evidence="13 14" key="1">
    <citation type="submission" date="2015-12" db="EMBL/GenBank/DDBJ databases">
        <title>A stable core within a dynamic pangenome in Sulfolobus acidocaldarius.</title>
        <authorList>
            <person name="Anderson R."/>
            <person name="Kouris A."/>
            <person name="Seward C."/>
            <person name="Campbell K."/>
            <person name="Whitaker R."/>
        </authorList>
    </citation>
    <scope>NUCLEOTIDE SEQUENCE [LARGE SCALE GENOMIC DNA]</scope>
    <source>
        <strain evidence="11 14">GG12-C01-09</strain>
        <strain evidence="12 13">NG05B_CO5_07</strain>
    </source>
</reference>
<dbReference type="CDD" id="cd03017">
    <property type="entry name" value="PRX_BCP"/>
    <property type="match status" value="1"/>
</dbReference>
<keyword evidence="5" id="KW-1015">Disulfide bond</keyword>
<evidence type="ECO:0000256" key="3">
    <source>
        <dbReference type="ARBA" id="ARBA00022862"/>
    </source>
</evidence>
<evidence type="ECO:0000259" key="10">
    <source>
        <dbReference type="PROSITE" id="PS51352"/>
    </source>
</evidence>
<dbReference type="Proteomes" id="UP000065473">
    <property type="component" value="Chromosome"/>
</dbReference>
<evidence type="ECO:0000313" key="13">
    <source>
        <dbReference type="Proteomes" id="UP000060043"/>
    </source>
</evidence>
<evidence type="ECO:0000256" key="5">
    <source>
        <dbReference type="ARBA" id="ARBA00023157"/>
    </source>
</evidence>
<keyword evidence="3" id="KW-0049">Antioxidant</keyword>
<evidence type="ECO:0000256" key="9">
    <source>
        <dbReference type="ARBA" id="ARBA00049091"/>
    </source>
</evidence>
<dbReference type="Pfam" id="PF00578">
    <property type="entry name" value="AhpC-TSA"/>
    <property type="match status" value="1"/>
</dbReference>
<dbReference type="PANTHER" id="PTHR42801">
    <property type="entry name" value="THIOREDOXIN-DEPENDENT PEROXIDE REDUCTASE"/>
    <property type="match status" value="1"/>
</dbReference>
<evidence type="ECO:0000256" key="7">
    <source>
        <dbReference type="ARBA" id="ARBA00032824"/>
    </source>
</evidence>
<keyword evidence="2" id="KW-0575">Peroxidase</keyword>
<dbReference type="PROSITE" id="PS51352">
    <property type="entry name" value="THIOREDOXIN_2"/>
    <property type="match status" value="1"/>
</dbReference>
<evidence type="ECO:0000256" key="1">
    <source>
        <dbReference type="ARBA" id="ARBA00013017"/>
    </source>
</evidence>
<evidence type="ECO:0000256" key="8">
    <source>
        <dbReference type="ARBA" id="ARBA00038489"/>
    </source>
</evidence>
<dbReference type="InterPro" id="IPR050924">
    <property type="entry name" value="Peroxiredoxin_BCP/PrxQ"/>
</dbReference>
<dbReference type="Gene3D" id="3.40.30.10">
    <property type="entry name" value="Glutaredoxin"/>
    <property type="match status" value="1"/>
</dbReference>
<dbReference type="PANTHER" id="PTHR42801:SF4">
    <property type="entry name" value="AHPC_TSA FAMILY PROTEIN"/>
    <property type="match status" value="1"/>
</dbReference>
<dbReference type="AlphaFoldDB" id="A0A0U2Y1V6"/>
<dbReference type="InterPro" id="IPR000866">
    <property type="entry name" value="AhpC/TSA"/>
</dbReference>
<evidence type="ECO:0000256" key="2">
    <source>
        <dbReference type="ARBA" id="ARBA00022559"/>
    </source>
</evidence>
<dbReference type="GO" id="GO:0005737">
    <property type="term" value="C:cytoplasm"/>
    <property type="evidence" value="ECO:0007669"/>
    <property type="project" value="TreeGrafter"/>
</dbReference>
<dbReference type="InterPro" id="IPR036249">
    <property type="entry name" value="Thioredoxin-like_sf"/>
</dbReference>
<feature type="domain" description="Thioredoxin" evidence="10">
    <location>
        <begin position="3"/>
        <end position="151"/>
    </location>
</feature>
<dbReference type="SMR" id="A0A0U2Y1V6"/>
<protein>
    <recommendedName>
        <fullName evidence="1">thioredoxin-dependent peroxiredoxin</fullName>
        <ecNumber evidence="1">1.11.1.24</ecNumber>
    </recommendedName>
    <alternativeName>
        <fullName evidence="7">Thioredoxin peroxidase</fullName>
    </alternativeName>
</protein>
<dbReference type="RefSeq" id="WP_011276988.1">
    <property type="nucleotide sequence ID" value="NZ_BHWZ01000001.1"/>
</dbReference>
<dbReference type="GeneID" id="14550589"/>
<comment type="catalytic activity">
    <reaction evidence="9">
        <text>a hydroperoxide + [thioredoxin]-dithiol = an alcohol + [thioredoxin]-disulfide + H2O</text>
        <dbReference type="Rhea" id="RHEA:62620"/>
        <dbReference type="Rhea" id="RHEA-COMP:10698"/>
        <dbReference type="Rhea" id="RHEA-COMP:10700"/>
        <dbReference type="ChEBI" id="CHEBI:15377"/>
        <dbReference type="ChEBI" id="CHEBI:29950"/>
        <dbReference type="ChEBI" id="CHEBI:30879"/>
        <dbReference type="ChEBI" id="CHEBI:35924"/>
        <dbReference type="ChEBI" id="CHEBI:50058"/>
        <dbReference type="EC" id="1.11.1.24"/>
    </reaction>
</comment>
<dbReference type="SUPFAM" id="SSF52833">
    <property type="entry name" value="Thioredoxin-like"/>
    <property type="match status" value="1"/>
</dbReference>
<dbReference type="EMBL" id="CP013695">
    <property type="protein sequence ID" value="ALU32267.1"/>
    <property type="molecule type" value="Genomic_DNA"/>
</dbReference>
<dbReference type="GO" id="GO:0045454">
    <property type="term" value="P:cell redox homeostasis"/>
    <property type="evidence" value="ECO:0007669"/>
    <property type="project" value="TreeGrafter"/>
</dbReference>
<sequence length="153" mass="16799">MALEKGNEAPDFEGDSTIGKLKLSSYRGKSVVVLYFYPKAFTPGCTRETIKFGQLYDQFKQLNAEVIGVSVDTVSTQKSFADKCGARFPIVSDSNKQIAKLYGVLNEKGSSAQRVTFIIDENGKIIEVLSGLGNAEEHANKSLEIIKRIRGKT</sequence>
<gene>
    <name evidence="11" type="ORF">ATY89_05980</name>
    <name evidence="12" type="ORF">ATZ20_09005</name>
</gene>
<evidence type="ECO:0000313" key="14">
    <source>
        <dbReference type="Proteomes" id="UP000065473"/>
    </source>
</evidence>
<name>A0A0U2Y1V6_9CREN</name>
<dbReference type="Proteomes" id="UP000060043">
    <property type="component" value="Chromosome"/>
</dbReference>
<evidence type="ECO:0000313" key="12">
    <source>
        <dbReference type="EMBL" id="ALU32267.1"/>
    </source>
</evidence>
<evidence type="ECO:0000313" key="11">
    <source>
        <dbReference type="EMBL" id="ALU29537.1"/>
    </source>
</evidence>
<dbReference type="GO" id="GO:0034599">
    <property type="term" value="P:cellular response to oxidative stress"/>
    <property type="evidence" value="ECO:0007669"/>
    <property type="project" value="TreeGrafter"/>
</dbReference>
<keyword evidence="6" id="KW-0676">Redox-active center</keyword>
<dbReference type="EMBL" id="CP013694">
    <property type="protein sequence ID" value="ALU29537.1"/>
    <property type="molecule type" value="Genomic_DNA"/>
</dbReference>
<dbReference type="EC" id="1.11.1.24" evidence="1"/>
<evidence type="ECO:0000256" key="6">
    <source>
        <dbReference type="ARBA" id="ARBA00023284"/>
    </source>
</evidence>
<dbReference type="STRING" id="1435377.SUSAZ_00270"/>
<dbReference type="InterPro" id="IPR013766">
    <property type="entry name" value="Thioredoxin_domain"/>
</dbReference>
<dbReference type="PaxDb" id="1435377-SUSAZ_00270"/>
<comment type="similarity">
    <text evidence="8">Belongs to the peroxiredoxin family. BCP/PrxQ subfamily.</text>
</comment>
<dbReference type="OrthoDB" id="145578at2157"/>
<accession>A0A0U2Y1V6</accession>
<dbReference type="OMA" id="MNTHADR"/>
<organism evidence="11 14">
    <name type="scientific">Sulfolobus acidocaldarius</name>
    <dbReference type="NCBI Taxonomy" id="2285"/>
    <lineage>
        <taxon>Archaea</taxon>
        <taxon>Thermoproteota</taxon>
        <taxon>Thermoprotei</taxon>
        <taxon>Sulfolobales</taxon>
        <taxon>Sulfolobaceae</taxon>
        <taxon>Sulfolobus</taxon>
    </lineage>
</organism>
<dbReference type="GO" id="GO:0008379">
    <property type="term" value="F:thioredoxin peroxidase activity"/>
    <property type="evidence" value="ECO:0007669"/>
    <property type="project" value="TreeGrafter"/>
</dbReference>
<keyword evidence="4" id="KW-0560">Oxidoreductase</keyword>
<proteinExistence type="inferred from homology"/>
<evidence type="ECO:0000256" key="4">
    <source>
        <dbReference type="ARBA" id="ARBA00023002"/>
    </source>
</evidence>